<feature type="domain" description="Immune mapped protein 2 N-terminal" evidence="2">
    <location>
        <begin position="183"/>
        <end position="230"/>
    </location>
</feature>
<dbReference type="AlphaFoldDB" id="U6G4K3"/>
<dbReference type="Proteomes" id="UP000018201">
    <property type="component" value="Unassembled WGS sequence"/>
</dbReference>
<evidence type="ECO:0000313" key="4">
    <source>
        <dbReference type="Proteomes" id="UP000018201"/>
    </source>
</evidence>
<dbReference type="InterPro" id="IPR040955">
    <property type="entry name" value="IMP2_N"/>
</dbReference>
<feature type="compositionally biased region" description="Acidic residues" evidence="1">
    <location>
        <begin position="90"/>
        <end position="101"/>
    </location>
</feature>
<name>U6G4K3_9EIME</name>
<feature type="compositionally biased region" description="Low complexity" evidence="1">
    <location>
        <begin position="102"/>
        <end position="123"/>
    </location>
</feature>
<dbReference type="OrthoDB" id="329578at2759"/>
<dbReference type="VEuPathDB" id="ToxoDB:EPH_0032060"/>
<evidence type="ECO:0000259" key="2">
    <source>
        <dbReference type="Pfam" id="PF18590"/>
    </source>
</evidence>
<proteinExistence type="predicted"/>
<reference evidence="3" key="1">
    <citation type="submission" date="2013-10" db="EMBL/GenBank/DDBJ databases">
        <title>Genomic analysis of the causative agents of coccidiosis in chickens.</title>
        <authorList>
            <person name="Reid A.J."/>
            <person name="Blake D."/>
            <person name="Billington K."/>
            <person name="Browne H."/>
            <person name="Dunn M."/>
            <person name="Hung S."/>
            <person name="Kawahara F."/>
            <person name="Miranda-Saavedra D."/>
            <person name="Mourier T."/>
            <person name="Nagra H."/>
            <person name="Otto T.D."/>
            <person name="Rawlings N."/>
            <person name="Sanchez A."/>
            <person name="Sanders M."/>
            <person name="Subramaniam C."/>
            <person name="Tay Y."/>
            <person name="Dear P."/>
            <person name="Doerig C."/>
            <person name="Gruber A."/>
            <person name="Parkinson J."/>
            <person name="Shirley M."/>
            <person name="Wan K.L."/>
            <person name="Berriman M."/>
            <person name="Tomley F."/>
            <person name="Pain A."/>
        </authorList>
    </citation>
    <scope>NUCLEOTIDE SEQUENCE [LARGE SCALE GENOMIC DNA]</scope>
    <source>
        <strain evidence="3">Houghton</strain>
    </source>
</reference>
<evidence type="ECO:0000313" key="3">
    <source>
        <dbReference type="EMBL" id="CDI74243.1"/>
    </source>
</evidence>
<feature type="compositionally biased region" description="Basic residues" evidence="1">
    <location>
        <begin position="24"/>
        <end position="47"/>
    </location>
</feature>
<evidence type="ECO:0000256" key="1">
    <source>
        <dbReference type="SAM" id="MobiDB-lite"/>
    </source>
</evidence>
<sequence>MSKGESAIEENPKAPTATTLWKLKEKKKRERKNTRRKQKEKQKKQKKVLQQSQQKPEQHVVTTEEAPGAPAGKEAEGEEKEGEKEHEAEAEGEAEEAEEGATAEPAEAGAAAGAAAARQEAPATLKPQAKPKPRRAVSPAAKRAPKSSPAFFTGKAAGLPPPPKEACVGPPPEVPEPAAPVGMGAYLVYTDAEGGKLKGQWSKTPLTGAGILAYLSPEKEVADYKFEKKTAVEIYAANCEVNIHCNTQPSTYPPTICRPSLWGS</sequence>
<dbReference type="Pfam" id="PF18590">
    <property type="entry name" value="IMP2_N"/>
    <property type="match status" value="1"/>
</dbReference>
<gene>
    <name evidence="3" type="ORF">EPH_0032060</name>
</gene>
<accession>U6G4K3</accession>
<feature type="region of interest" description="Disordered" evidence="1">
    <location>
        <begin position="1"/>
        <end position="151"/>
    </location>
</feature>
<organism evidence="3 4">
    <name type="scientific">Eimeria praecox</name>
    <dbReference type="NCBI Taxonomy" id="51316"/>
    <lineage>
        <taxon>Eukaryota</taxon>
        <taxon>Sar</taxon>
        <taxon>Alveolata</taxon>
        <taxon>Apicomplexa</taxon>
        <taxon>Conoidasida</taxon>
        <taxon>Coccidia</taxon>
        <taxon>Eucoccidiorida</taxon>
        <taxon>Eimeriorina</taxon>
        <taxon>Eimeriidae</taxon>
        <taxon>Eimeria</taxon>
    </lineage>
</organism>
<keyword evidence="4" id="KW-1185">Reference proteome</keyword>
<protein>
    <recommendedName>
        <fullName evidence="2">Immune mapped protein 2 N-terminal domain-containing protein</fullName>
    </recommendedName>
</protein>
<dbReference type="EMBL" id="HG690077">
    <property type="protein sequence ID" value="CDI74243.1"/>
    <property type="molecule type" value="Genomic_DNA"/>
</dbReference>
<reference evidence="3" key="2">
    <citation type="submission" date="2013-10" db="EMBL/GenBank/DDBJ databases">
        <authorList>
            <person name="Aslett M."/>
        </authorList>
    </citation>
    <scope>NUCLEOTIDE SEQUENCE [LARGE SCALE GENOMIC DNA]</scope>
    <source>
        <strain evidence="3">Houghton</strain>
    </source>
</reference>
<feature type="compositionally biased region" description="Low complexity" evidence="1">
    <location>
        <begin position="136"/>
        <end position="150"/>
    </location>
</feature>